<dbReference type="HAMAP" id="MF_01867">
    <property type="entry name" value="BshC"/>
    <property type="match status" value="1"/>
</dbReference>
<evidence type="ECO:0000256" key="1">
    <source>
        <dbReference type="ARBA" id="ARBA00022598"/>
    </source>
</evidence>
<keyword evidence="6" id="KW-1185">Reference proteome</keyword>
<evidence type="ECO:0000256" key="2">
    <source>
        <dbReference type="HAMAP-Rule" id="MF_01867"/>
    </source>
</evidence>
<dbReference type="Pfam" id="PF10079">
    <property type="entry name" value="Rossmann-like_BshC"/>
    <property type="match status" value="1"/>
</dbReference>
<gene>
    <name evidence="2 5" type="primary">bshC</name>
    <name evidence="5" type="ORF">ACFQ4A_00955</name>
</gene>
<dbReference type="Proteomes" id="UP001597178">
    <property type="component" value="Unassembled WGS sequence"/>
</dbReference>
<evidence type="ECO:0000259" key="3">
    <source>
        <dbReference type="Pfam" id="PF10079"/>
    </source>
</evidence>
<comment type="similarity">
    <text evidence="2">Belongs to the BshC family.</text>
</comment>
<accession>A0ABW3ZPE8</accession>
<dbReference type="InterPro" id="IPR055398">
    <property type="entry name" value="Rossmann-like_BshC"/>
</dbReference>
<dbReference type="PIRSF" id="PIRSF012535">
    <property type="entry name" value="UCP012535"/>
    <property type="match status" value="1"/>
</dbReference>
<evidence type="ECO:0000313" key="6">
    <source>
        <dbReference type="Proteomes" id="UP001597178"/>
    </source>
</evidence>
<feature type="domain" description="Bacillithiol biosynthesis BshC C-terminal coiled-coil" evidence="4">
    <location>
        <begin position="383"/>
        <end position="541"/>
    </location>
</feature>
<dbReference type="InterPro" id="IPR011199">
    <property type="entry name" value="Bacillithiol_biosynth_BshC"/>
</dbReference>
<dbReference type="NCBIfam" id="TIGR03998">
    <property type="entry name" value="thiol_BshC"/>
    <property type="match status" value="1"/>
</dbReference>
<name>A0ABW3ZPE8_9BACI</name>
<dbReference type="EMBL" id="JBHTNH010000002">
    <property type="protein sequence ID" value="MFD1360241.1"/>
    <property type="molecule type" value="Genomic_DNA"/>
</dbReference>
<protein>
    <recommendedName>
        <fullName evidence="2">Putative cysteine ligase BshC</fullName>
        <ecNumber evidence="2">6.-.-.-</ecNumber>
    </recommendedName>
</protein>
<dbReference type="RefSeq" id="WP_382396958.1">
    <property type="nucleotide sequence ID" value="NZ_JBHTNH010000002.1"/>
</dbReference>
<keyword evidence="1 2" id="KW-0436">Ligase</keyword>
<feature type="domain" description="Bacillithiol biosynthesis BshC N-terminal Rossmann-like" evidence="3">
    <location>
        <begin position="1"/>
        <end position="380"/>
    </location>
</feature>
<proteinExistence type="inferred from homology"/>
<dbReference type="Pfam" id="PF24850">
    <property type="entry name" value="CC_BshC"/>
    <property type="match status" value="1"/>
</dbReference>
<comment type="caution">
    <text evidence="5">The sequence shown here is derived from an EMBL/GenBank/DDBJ whole genome shotgun (WGS) entry which is preliminary data.</text>
</comment>
<reference evidence="6" key="1">
    <citation type="journal article" date="2019" name="Int. J. Syst. Evol. Microbiol.">
        <title>The Global Catalogue of Microorganisms (GCM) 10K type strain sequencing project: providing services to taxonomists for standard genome sequencing and annotation.</title>
        <authorList>
            <consortium name="The Broad Institute Genomics Platform"/>
            <consortium name="The Broad Institute Genome Sequencing Center for Infectious Disease"/>
            <person name="Wu L."/>
            <person name="Ma J."/>
        </authorList>
    </citation>
    <scope>NUCLEOTIDE SEQUENCE [LARGE SCALE GENOMIC DNA]</scope>
    <source>
        <strain evidence="6">CCUG 54822</strain>
    </source>
</reference>
<organism evidence="5 6">
    <name type="scientific">Lentibacillus salinarum</name>
    <dbReference type="NCBI Taxonomy" id="446820"/>
    <lineage>
        <taxon>Bacteria</taxon>
        <taxon>Bacillati</taxon>
        <taxon>Bacillota</taxon>
        <taxon>Bacilli</taxon>
        <taxon>Bacillales</taxon>
        <taxon>Bacillaceae</taxon>
        <taxon>Lentibacillus</taxon>
    </lineage>
</organism>
<sequence>MRITPMTLTNQSALIDDYRRQSGRIMEHFAYDPYVGTTYHSRVQALQQKSIDRDHLADALVTMNKRWDAPEAVYRNIERLKEDHSVVVIGGQQAGLLTGPMYTINKIISIIQFARKQESELGIPVVPVFWIAGEDHDFAEINHIYLPEENSMTKHKLPQQVTDKRAVSEIPIDKPAAMQWMNQLFEQLTETEHTKNIYRTIQDCLQQSATYVDFFARVIYQLFDDEDIVLVNSADPGLRAVERDHFIKLIEKQSEISSGVHTALQVLNQKGYAVSLETSPDEAHLFYHDGHDRILLSRDHEGNWIGKQHEVLLTNEEMLSIADNHPEKLSNNVVTRPLMQECLFPTLAFIGGPGEVGYWSALKPAFEAMDMDMPPVLPRLSLTFIDRHVEKTMQKYSINAEDAVNHGTESRKIQWLASRNDPPVQQVASAVRQAVNQVHKPLRDIARDTRSDIGELADKNLYYMNEQIAYLENRIIKTMEENNARQLDDFDLIHNAVHPQKGLQERVWSPLWWLNEHGTCFIKSIVNHSCRFDVDHHLVYL</sequence>
<evidence type="ECO:0000259" key="4">
    <source>
        <dbReference type="Pfam" id="PF24850"/>
    </source>
</evidence>
<dbReference type="EC" id="6.-.-.-" evidence="2"/>
<evidence type="ECO:0000313" key="5">
    <source>
        <dbReference type="EMBL" id="MFD1360241.1"/>
    </source>
</evidence>
<comment type="function">
    <text evidence="2">Involved in bacillithiol (BSH) biosynthesis. May catalyze the last step of the pathway, the addition of cysteine to glucosamine malate (GlcN-Mal) to generate BSH.</text>
</comment>
<dbReference type="InterPro" id="IPR055399">
    <property type="entry name" value="CC_BshC"/>
</dbReference>